<dbReference type="SUPFAM" id="SSF52317">
    <property type="entry name" value="Class I glutamine amidotransferase-like"/>
    <property type="match status" value="1"/>
</dbReference>
<dbReference type="KEGG" id="sgj:IAG43_02530"/>
<keyword evidence="5" id="KW-0808">Transferase</keyword>
<evidence type="ECO:0000256" key="1">
    <source>
        <dbReference type="ARBA" id="ARBA00023016"/>
    </source>
</evidence>
<comment type="similarity">
    <text evidence="3">Belongs to the peptidase C56 family. HSP31-like subfamily.</text>
</comment>
<name>A0A7H0HMZ1_9ACTN</name>
<dbReference type="CDD" id="cd03141">
    <property type="entry name" value="GATase1_Hsp31_like"/>
    <property type="match status" value="1"/>
</dbReference>
<dbReference type="InterPro" id="IPR002818">
    <property type="entry name" value="DJ-1/PfpI"/>
</dbReference>
<dbReference type="PANTHER" id="PTHR48094:SF11">
    <property type="entry name" value="GLUTATHIONE-INDEPENDENT GLYOXALASE HSP31-RELATED"/>
    <property type="match status" value="1"/>
</dbReference>
<keyword evidence="1" id="KW-0346">Stress response</keyword>
<dbReference type="EMBL" id="CP060825">
    <property type="protein sequence ID" value="QNP61907.1"/>
    <property type="molecule type" value="Genomic_DNA"/>
</dbReference>
<dbReference type="Proteomes" id="UP000516230">
    <property type="component" value="Chromosome"/>
</dbReference>
<dbReference type="RefSeq" id="WP_187739109.1">
    <property type="nucleotide sequence ID" value="NZ_CP060825.1"/>
</dbReference>
<keyword evidence="6" id="KW-1185">Reference proteome</keyword>
<evidence type="ECO:0000313" key="5">
    <source>
        <dbReference type="EMBL" id="QNP61907.1"/>
    </source>
</evidence>
<sequence>MSKILMVVSGADSLELADGSAHPTGFWAEEVAASHEVLRAAGHEVVVATPGGTRPVPDPVSLDARGGVDPDDARRFRAYLDGMDAELAAPLDLADVSADDWDAVYVPGGHAPMTDLAVSPVLGALLTRADRRGAVVAALCHGVAALASAVGDDGTFAFAGRELTAFSDEEEAQGGLGDRSPWLVESRLRELGAEVVTGPAWSSTVVEDGNLVTGQNPQSSADTARRVVGALAGR</sequence>
<protein>
    <submittedName>
        <fullName evidence="5">Type 1 glutamine amidotransferase domain-containing protein</fullName>
    </submittedName>
</protein>
<dbReference type="GO" id="GO:0005737">
    <property type="term" value="C:cytoplasm"/>
    <property type="evidence" value="ECO:0007669"/>
    <property type="project" value="TreeGrafter"/>
</dbReference>
<keyword evidence="5" id="KW-0315">Glutamine amidotransferase</keyword>
<dbReference type="Pfam" id="PF01965">
    <property type="entry name" value="DJ-1_PfpI"/>
    <property type="match status" value="1"/>
</dbReference>
<reference evidence="5 6" key="1">
    <citation type="submission" date="2020-08" db="EMBL/GenBank/DDBJ databases">
        <title>A novel species.</title>
        <authorList>
            <person name="Gao J."/>
        </authorList>
    </citation>
    <scope>NUCLEOTIDE SEQUENCE [LARGE SCALE GENOMIC DNA]</scope>
    <source>
        <strain evidence="5 6">CRPJ-33</strain>
    </source>
</reference>
<evidence type="ECO:0000256" key="3">
    <source>
        <dbReference type="ARBA" id="ARBA00038493"/>
    </source>
</evidence>
<proteinExistence type="inferred from homology"/>
<evidence type="ECO:0000259" key="4">
    <source>
        <dbReference type="Pfam" id="PF01965"/>
    </source>
</evidence>
<dbReference type="GO" id="GO:0016740">
    <property type="term" value="F:transferase activity"/>
    <property type="evidence" value="ECO:0007669"/>
    <property type="project" value="UniProtKB-KW"/>
</dbReference>
<dbReference type="AlphaFoldDB" id="A0A7H0HMZ1"/>
<dbReference type="GO" id="GO:0019172">
    <property type="term" value="F:glyoxalase III activity"/>
    <property type="evidence" value="ECO:0007669"/>
    <property type="project" value="TreeGrafter"/>
</dbReference>
<feature type="domain" description="DJ-1/PfpI" evidence="4">
    <location>
        <begin position="29"/>
        <end position="228"/>
    </location>
</feature>
<dbReference type="PANTHER" id="PTHR48094">
    <property type="entry name" value="PROTEIN/NUCLEIC ACID DEGLYCASE DJ-1-RELATED"/>
    <property type="match status" value="1"/>
</dbReference>
<dbReference type="InterPro" id="IPR029062">
    <property type="entry name" value="Class_I_gatase-like"/>
</dbReference>
<accession>A0A7H0HMZ1</accession>
<organism evidence="5 6">
    <name type="scientific">Streptomyces genisteinicus</name>
    <dbReference type="NCBI Taxonomy" id="2768068"/>
    <lineage>
        <taxon>Bacteria</taxon>
        <taxon>Bacillati</taxon>
        <taxon>Actinomycetota</taxon>
        <taxon>Actinomycetes</taxon>
        <taxon>Kitasatosporales</taxon>
        <taxon>Streptomycetaceae</taxon>
        <taxon>Streptomyces</taxon>
    </lineage>
</organism>
<evidence type="ECO:0000256" key="2">
    <source>
        <dbReference type="ARBA" id="ARBA00023239"/>
    </source>
</evidence>
<keyword evidence="2" id="KW-0456">Lyase</keyword>
<gene>
    <name evidence="5" type="ORF">IAG43_02530</name>
</gene>
<evidence type="ECO:0000313" key="6">
    <source>
        <dbReference type="Proteomes" id="UP000516230"/>
    </source>
</evidence>
<dbReference type="GO" id="GO:0019243">
    <property type="term" value="P:methylglyoxal catabolic process to D-lactate via S-lactoyl-glutathione"/>
    <property type="evidence" value="ECO:0007669"/>
    <property type="project" value="TreeGrafter"/>
</dbReference>
<dbReference type="Gene3D" id="3.40.50.880">
    <property type="match status" value="1"/>
</dbReference>
<dbReference type="InterPro" id="IPR050325">
    <property type="entry name" value="Prot/Nucl_acid_deglycase"/>
</dbReference>